<proteinExistence type="predicted"/>
<reference evidence="1 2" key="1">
    <citation type="submission" date="2016-10" db="EMBL/GenBank/DDBJ databases">
        <authorList>
            <person name="de Groot N.N."/>
        </authorList>
    </citation>
    <scope>NUCLEOTIDE SEQUENCE [LARGE SCALE GENOMIC DNA]</scope>
    <source>
        <strain evidence="1 2">CGMCC 1.6502</strain>
    </source>
</reference>
<name>A0A1G9A1X1_9BACI</name>
<accession>A0A1G9A1X1</accession>
<protein>
    <submittedName>
        <fullName evidence="1">Uncharacterized protein</fullName>
    </submittedName>
</protein>
<sequence>MGRLLKRLIKWGPLIYPVIRKFRNKSKTNAGSRY</sequence>
<gene>
    <name evidence="1" type="ORF">SAMN05216243_2310</name>
</gene>
<evidence type="ECO:0000313" key="2">
    <source>
        <dbReference type="Proteomes" id="UP000198694"/>
    </source>
</evidence>
<dbReference type="Proteomes" id="UP000198694">
    <property type="component" value="Unassembled WGS sequence"/>
</dbReference>
<keyword evidence="2" id="KW-1185">Reference proteome</keyword>
<evidence type="ECO:0000313" key="1">
    <source>
        <dbReference type="EMBL" id="SDK20380.1"/>
    </source>
</evidence>
<dbReference type="EMBL" id="FNFL01000003">
    <property type="protein sequence ID" value="SDK20380.1"/>
    <property type="molecule type" value="Genomic_DNA"/>
</dbReference>
<dbReference type="AlphaFoldDB" id="A0A1G9A1X1"/>
<organism evidence="1 2">
    <name type="scientific">Sediminibacillus albus</name>
    <dbReference type="NCBI Taxonomy" id="407036"/>
    <lineage>
        <taxon>Bacteria</taxon>
        <taxon>Bacillati</taxon>
        <taxon>Bacillota</taxon>
        <taxon>Bacilli</taxon>
        <taxon>Bacillales</taxon>
        <taxon>Bacillaceae</taxon>
        <taxon>Sediminibacillus</taxon>
    </lineage>
</organism>